<feature type="DNA-binding region" description="H-T-H motif" evidence="2">
    <location>
        <begin position="43"/>
        <end position="62"/>
    </location>
</feature>
<accession>A0ABP9NAX9</accession>
<dbReference type="InterPro" id="IPR009057">
    <property type="entry name" value="Homeodomain-like_sf"/>
</dbReference>
<sequence>MTPMTQTAGRARDAGATQSSPVRERILAAANEYFYAEGIRAISADRLIAAAGVSKVTFYRHFPSKDDLVVAYLEGRAAVERHALEQLRAQAGHAGATLLAIARAIADMSCSPGFRGCPFINAAAEFADPAHPARKAIATHRAWFATFLKDLLGEMGIHDRDAVADQLIILRDGAMVTGYLGPDPAALTDRLIKAGRAVLNAARANTAGDVSP</sequence>
<dbReference type="Pfam" id="PF00440">
    <property type="entry name" value="TetR_N"/>
    <property type="match status" value="1"/>
</dbReference>
<dbReference type="SUPFAM" id="SSF48498">
    <property type="entry name" value="Tetracyclin repressor-like, C-terminal domain"/>
    <property type="match status" value="1"/>
</dbReference>
<evidence type="ECO:0000313" key="4">
    <source>
        <dbReference type="EMBL" id="GAA5113485.1"/>
    </source>
</evidence>
<dbReference type="EMBL" id="BAABJO010000003">
    <property type="protein sequence ID" value="GAA5113485.1"/>
    <property type="molecule type" value="Genomic_DNA"/>
</dbReference>
<dbReference type="PRINTS" id="PR00455">
    <property type="entry name" value="HTHTETR"/>
</dbReference>
<dbReference type="InterPro" id="IPR001647">
    <property type="entry name" value="HTH_TetR"/>
</dbReference>
<reference evidence="5" key="1">
    <citation type="journal article" date="2019" name="Int. J. Syst. Evol. Microbiol.">
        <title>The Global Catalogue of Microorganisms (GCM) 10K type strain sequencing project: providing services to taxonomists for standard genome sequencing and annotation.</title>
        <authorList>
            <consortium name="The Broad Institute Genomics Platform"/>
            <consortium name="The Broad Institute Genome Sequencing Center for Infectious Disease"/>
            <person name="Wu L."/>
            <person name="Ma J."/>
        </authorList>
    </citation>
    <scope>NUCLEOTIDE SEQUENCE [LARGE SCALE GENOMIC DNA]</scope>
    <source>
        <strain evidence="5">JCM 18302</strain>
    </source>
</reference>
<evidence type="ECO:0000259" key="3">
    <source>
        <dbReference type="PROSITE" id="PS50977"/>
    </source>
</evidence>
<dbReference type="PANTHER" id="PTHR30055:SF200">
    <property type="entry name" value="HTH-TYPE TRANSCRIPTIONAL REPRESSOR BDCR"/>
    <property type="match status" value="1"/>
</dbReference>
<dbReference type="InterPro" id="IPR050109">
    <property type="entry name" value="HTH-type_TetR-like_transc_reg"/>
</dbReference>
<dbReference type="PROSITE" id="PS50977">
    <property type="entry name" value="HTH_TETR_2"/>
    <property type="match status" value="1"/>
</dbReference>
<evidence type="ECO:0000256" key="1">
    <source>
        <dbReference type="ARBA" id="ARBA00023125"/>
    </source>
</evidence>
<feature type="domain" description="HTH tetR-type" evidence="3">
    <location>
        <begin position="20"/>
        <end position="80"/>
    </location>
</feature>
<dbReference type="PANTHER" id="PTHR30055">
    <property type="entry name" value="HTH-TYPE TRANSCRIPTIONAL REGULATOR RUTR"/>
    <property type="match status" value="1"/>
</dbReference>
<evidence type="ECO:0000313" key="5">
    <source>
        <dbReference type="Proteomes" id="UP001500804"/>
    </source>
</evidence>
<protein>
    <submittedName>
        <fullName evidence="4">TetR family transcriptional regulator</fullName>
    </submittedName>
</protein>
<comment type="caution">
    <text evidence="4">The sequence shown here is derived from an EMBL/GenBank/DDBJ whole genome shotgun (WGS) entry which is preliminary data.</text>
</comment>
<evidence type="ECO:0000256" key="2">
    <source>
        <dbReference type="PROSITE-ProRule" id="PRU00335"/>
    </source>
</evidence>
<dbReference type="SUPFAM" id="SSF46689">
    <property type="entry name" value="Homeodomain-like"/>
    <property type="match status" value="1"/>
</dbReference>
<name>A0ABP9NAX9_9PSEU</name>
<keyword evidence="1 2" id="KW-0238">DNA-binding</keyword>
<dbReference type="InterPro" id="IPR036271">
    <property type="entry name" value="Tet_transcr_reg_TetR-rel_C_sf"/>
</dbReference>
<keyword evidence="5" id="KW-1185">Reference proteome</keyword>
<dbReference type="Proteomes" id="UP001500804">
    <property type="component" value="Unassembled WGS sequence"/>
</dbReference>
<gene>
    <name evidence="4" type="ORF">GCM10023320_09140</name>
</gene>
<proteinExistence type="predicted"/>
<organism evidence="4 5">
    <name type="scientific">Pseudonocardia adelaidensis</name>
    <dbReference type="NCBI Taxonomy" id="648754"/>
    <lineage>
        <taxon>Bacteria</taxon>
        <taxon>Bacillati</taxon>
        <taxon>Actinomycetota</taxon>
        <taxon>Actinomycetes</taxon>
        <taxon>Pseudonocardiales</taxon>
        <taxon>Pseudonocardiaceae</taxon>
        <taxon>Pseudonocardia</taxon>
    </lineage>
</organism>
<dbReference type="Gene3D" id="1.10.357.10">
    <property type="entry name" value="Tetracycline Repressor, domain 2"/>
    <property type="match status" value="1"/>
</dbReference>